<dbReference type="GO" id="GO:0004888">
    <property type="term" value="F:transmembrane signaling receptor activity"/>
    <property type="evidence" value="ECO:0007669"/>
    <property type="project" value="InterPro"/>
</dbReference>
<evidence type="ECO:0000256" key="6">
    <source>
        <dbReference type="PROSITE-ProRule" id="PRU00284"/>
    </source>
</evidence>
<dbReference type="InterPro" id="IPR047347">
    <property type="entry name" value="YvaQ-like_sensor"/>
</dbReference>
<organism evidence="11 12">
    <name type="scientific">Pseudobacillus wudalianchiensis</name>
    <dbReference type="NCBI Taxonomy" id="1743143"/>
    <lineage>
        <taxon>Bacteria</taxon>
        <taxon>Bacillati</taxon>
        <taxon>Bacillota</taxon>
        <taxon>Bacilli</taxon>
        <taxon>Bacillales</taxon>
        <taxon>Bacillaceae</taxon>
        <taxon>Pseudobacillus</taxon>
    </lineage>
</organism>
<dbReference type="CDD" id="cd06225">
    <property type="entry name" value="HAMP"/>
    <property type="match status" value="1"/>
</dbReference>
<dbReference type="Proteomes" id="UP000092578">
    <property type="component" value="Unassembled WGS sequence"/>
</dbReference>
<dbReference type="CDD" id="cd11386">
    <property type="entry name" value="MCP_signal"/>
    <property type="match status" value="1"/>
</dbReference>
<dbReference type="GO" id="GO:0007165">
    <property type="term" value="P:signal transduction"/>
    <property type="evidence" value="ECO:0007669"/>
    <property type="project" value="UniProtKB-KW"/>
</dbReference>
<evidence type="ECO:0000256" key="4">
    <source>
        <dbReference type="ARBA" id="ARBA00023224"/>
    </source>
</evidence>
<dbReference type="PANTHER" id="PTHR32089:SF112">
    <property type="entry name" value="LYSOZYME-LIKE PROTEIN-RELATED"/>
    <property type="match status" value="1"/>
</dbReference>
<keyword evidence="7" id="KW-0175">Coiled coil</keyword>
<evidence type="ECO:0000256" key="8">
    <source>
        <dbReference type="SAM" id="Phobius"/>
    </source>
</evidence>
<dbReference type="PROSITE" id="PS50111">
    <property type="entry name" value="CHEMOTAXIS_TRANSDUC_2"/>
    <property type="match status" value="1"/>
</dbReference>
<evidence type="ECO:0000256" key="7">
    <source>
        <dbReference type="SAM" id="Coils"/>
    </source>
</evidence>
<dbReference type="AlphaFoldDB" id="A0A1B9ATT1"/>
<evidence type="ECO:0000256" key="3">
    <source>
        <dbReference type="ARBA" id="ARBA00023136"/>
    </source>
</evidence>
<dbReference type="SMART" id="SM00283">
    <property type="entry name" value="MA"/>
    <property type="match status" value="1"/>
</dbReference>
<comment type="caution">
    <text evidence="11">The sequence shown here is derived from an EMBL/GenBank/DDBJ whole genome shotgun (WGS) entry which is preliminary data.</text>
</comment>
<dbReference type="Pfam" id="PF12729">
    <property type="entry name" value="4HB_MCP_1"/>
    <property type="match status" value="1"/>
</dbReference>
<accession>A0A1B9ATT1</accession>
<comment type="subcellular location">
    <subcellularLocation>
        <location evidence="1">Cell membrane</location>
    </subcellularLocation>
</comment>
<dbReference type="Pfam" id="PF00015">
    <property type="entry name" value="MCPsignal"/>
    <property type="match status" value="1"/>
</dbReference>
<keyword evidence="4 6" id="KW-0807">Transducer</keyword>
<feature type="coiled-coil region" evidence="7">
    <location>
        <begin position="86"/>
        <end position="113"/>
    </location>
</feature>
<evidence type="ECO:0000256" key="1">
    <source>
        <dbReference type="ARBA" id="ARBA00004236"/>
    </source>
</evidence>
<dbReference type="Pfam" id="PF00672">
    <property type="entry name" value="HAMP"/>
    <property type="match status" value="1"/>
</dbReference>
<dbReference type="SMART" id="SM00304">
    <property type="entry name" value="HAMP"/>
    <property type="match status" value="1"/>
</dbReference>
<dbReference type="SUPFAM" id="SSF58104">
    <property type="entry name" value="Methyl-accepting chemotaxis protein (MCP) signaling domain"/>
    <property type="match status" value="1"/>
</dbReference>
<protein>
    <recommendedName>
        <fullName evidence="13">Chemotaxis protein</fullName>
    </recommendedName>
</protein>
<dbReference type="Gene3D" id="1.10.287.950">
    <property type="entry name" value="Methyl-accepting chemotaxis protein"/>
    <property type="match status" value="1"/>
</dbReference>
<evidence type="ECO:0000256" key="2">
    <source>
        <dbReference type="ARBA" id="ARBA00022475"/>
    </source>
</evidence>
<feature type="coiled-coil region" evidence="7">
    <location>
        <begin position="153"/>
        <end position="187"/>
    </location>
</feature>
<keyword evidence="3 8" id="KW-0472">Membrane</keyword>
<dbReference type="PANTHER" id="PTHR32089">
    <property type="entry name" value="METHYL-ACCEPTING CHEMOTAXIS PROTEIN MCPB"/>
    <property type="match status" value="1"/>
</dbReference>
<keyword evidence="8" id="KW-1133">Transmembrane helix</keyword>
<evidence type="ECO:0000259" key="9">
    <source>
        <dbReference type="PROSITE" id="PS50111"/>
    </source>
</evidence>
<proteinExistence type="inferred from homology"/>
<keyword evidence="8" id="KW-0812">Transmembrane</keyword>
<dbReference type="GO" id="GO:0005886">
    <property type="term" value="C:plasma membrane"/>
    <property type="evidence" value="ECO:0007669"/>
    <property type="project" value="UniProtKB-SubCell"/>
</dbReference>
<dbReference type="PROSITE" id="PS50885">
    <property type="entry name" value="HAMP"/>
    <property type="match status" value="1"/>
</dbReference>
<dbReference type="PRINTS" id="PR00260">
    <property type="entry name" value="CHEMTRNSDUCR"/>
</dbReference>
<dbReference type="FunFam" id="1.10.287.950:FF:000001">
    <property type="entry name" value="Methyl-accepting chemotaxis sensory transducer"/>
    <property type="match status" value="1"/>
</dbReference>
<sequence length="570" mass="61983">MTILNNLKTAQKLLMLIILFAVMGSTVGMVGYKNMRDMASGSETMYKENVQPIDWLGRINANNRAIDSFTLEALITKDPARYNELMANISNAIKENNENMKKYKKTNLSSEEEKTLEVFQTTLLQFSEVRQQVLDLAKQNKKDEAYALYVQSASEKRTQINKAINDLQEYNEQLANKIKERNNEKLKTATSILITVSLAGIAISILIGLVITRSIVNPIRQIQSLMSRAEDGDFTIQGSYRSKDEIGQLVSSFNNMINGLKQIIKTVSETSELVAASSEELSASAEQSSQAGESVSSNIQELAKGSSRQLQSVEESTKIINEMAGYAEKITLNAEQAAQKVAQTSDMSSEGKQSIEKVVKQMNSINENVTGLGISIKELGESSIEIGRINEVITAIAAQTNLLALNAAIEAARAGEAGKGFAVVADEVRKLAEQSAASAEQITNLIEVIQNNTGQTLQSMKSATTEVEAGLTVVQEAGDSFEKIERSIHEVVVQIKDVANAINELSSGTVQVATSMNVVKDVAEESAASNESVSLATKEQLVSMDEISTASATLAKISEELQQLITRFKV</sequence>
<gene>
    <name evidence="11" type="ORF">A8F95_08025</name>
</gene>
<dbReference type="RefSeq" id="WP_065410644.1">
    <property type="nucleotide sequence ID" value="NZ_MAYT01000023.1"/>
</dbReference>
<feature type="transmembrane region" description="Helical" evidence="8">
    <location>
        <begin position="13"/>
        <end position="32"/>
    </location>
</feature>
<evidence type="ECO:0000313" key="11">
    <source>
        <dbReference type="EMBL" id="OCA87199.1"/>
    </source>
</evidence>
<dbReference type="InterPro" id="IPR024478">
    <property type="entry name" value="HlyB_4HB_MCP"/>
</dbReference>
<comment type="similarity">
    <text evidence="5">Belongs to the methyl-accepting chemotaxis (MCP) protein family.</text>
</comment>
<feature type="transmembrane region" description="Helical" evidence="8">
    <location>
        <begin position="189"/>
        <end position="211"/>
    </location>
</feature>
<keyword evidence="12" id="KW-1185">Reference proteome</keyword>
<evidence type="ECO:0000259" key="10">
    <source>
        <dbReference type="PROSITE" id="PS50885"/>
    </source>
</evidence>
<keyword evidence="2" id="KW-1003">Cell membrane</keyword>
<dbReference type="InterPro" id="IPR004089">
    <property type="entry name" value="MCPsignal_dom"/>
</dbReference>
<evidence type="ECO:0000256" key="5">
    <source>
        <dbReference type="ARBA" id="ARBA00029447"/>
    </source>
</evidence>
<dbReference type="Gene3D" id="6.10.340.10">
    <property type="match status" value="1"/>
</dbReference>
<dbReference type="EMBL" id="MAYT01000023">
    <property type="protein sequence ID" value="OCA87199.1"/>
    <property type="molecule type" value="Genomic_DNA"/>
</dbReference>
<evidence type="ECO:0008006" key="13">
    <source>
        <dbReference type="Google" id="ProtNLM"/>
    </source>
</evidence>
<dbReference type="GO" id="GO:0006935">
    <property type="term" value="P:chemotaxis"/>
    <property type="evidence" value="ECO:0007669"/>
    <property type="project" value="InterPro"/>
</dbReference>
<name>A0A1B9ATT1_9BACI</name>
<dbReference type="CDD" id="cd19411">
    <property type="entry name" value="MCP2201-like_sensor"/>
    <property type="match status" value="1"/>
</dbReference>
<dbReference type="InterPro" id="IPR003660">
    <property type="entry name" value="HAMP_dom"/>
</dbReference>
<dbReference type="InterPro" id="IPR004090">
    <property type="entry name" value="Chemotax_Me-accpt_rcpt"/>
</dbReference>
<reference evidence="12" key="1">
    <citation type="submission" date="2016-05" db="EMBL/GenBank/DDBJ databases">
        <authorList>
            <person name="Liu B."/>
            <person name="Wang J."/>
            <person name="Zhu Y."/>
            <person name="Liu G."/>
            <person name="Chen Q."/>
            <person name="Chen Z."/>
            <person name="Lan J."/>
            <person name="Che J."/>
            <person name="Ge C."/>
            <person name="Shi H."/>
            <person name="Pan Z."/>
            <person name="Liu X."/>
        </authorList>
    </citation>
    <scope>NUCLEOTIDE SEQUENCE [LARGE SCALE GENOMIC DNA]</scope>
    <source>
        <strain evidence="12">FJAT-27215</strain>
    </source>
</reference>
<feature type="domain" description="HAMP" evidence="10">
    <location>
        <begin position="213"/>
        <end position="265"/>
    </location>
</feature>
<feature type="domain" description="Methyl-accepting transducer" evidence="9">
    <location>
        <begin position="284"/>
        <end position="520"/>
    </location>
</feature>
<evidence type="ECO:0000313" key="12">
    <source>
        <dbReference type="Proteomes" id="UP000092578"/>
    </source>
</evidence>